<dbReference type="EMBL" id="CP042326">
    <property type="protein sequence ID" value="QDZ40630.1"/>
    <property type="molecule type" value="Genomic_DNA"/>
</dbReference>
<keyword evidence="1" id="KW-0378">Hydrolase</keyword>
<keyword evidence="2" id="KW-1185">Reference proteome</keyword>
<dbReference type="AlphaFoldDB" id="A0A5B8NRC7"/>
<dbReference type="OrthoDB" id="9789133at2"/>
<dbReference type="KEGG" id="enn:FRE64_12095"/>
<dbReference type="Pfam" id="PF13483">
    <property type="entry name" value="Lactamase_B_3"/>
    <property type="match status" value="1"/>
</dbReference>
<name>A0A5B8NRC7_9CHRO</name>
<dbReference type="PANTHER" id="PTHR39189">
    <property type="entry name" value="UPF0173 METAL-DEPENDENT HYDROLASE YTKL"/>
    <property type="match status" value="1"/>
</dbReference>
<evidence type="ECO:0000313" key="1">
    <source>
        <dbReference type="EMBL" id="QDZ40630.1"/>
    </source>
</evidence>
<dbReference type="PANTHER" id="PTHR39189:SF1">
    <property type="entry name" value="UPF0173 METAL-DEPENDENT HYDROLASE YTKL"/>
    <property type="match status" value="1"/>
</dbReference>
<accession>A0A5B8NRC7</accession>
<dbReference type="Proteomes" id="UP000318453">
    <property type="component" value="Chromosome"/>
</dbReference>
<reference evidence="1" key="1">
    <citation type="submission" date="2019-08" db="EMBL/GenBank/DDBJ databases">
        <title>Carotenoids and Carotenoid Binding Proteins in the Halophilic Cyanobacterium Euhalothece sp. ZM00.</title>
        <authorList>
            <person name="Cho S.M."/>
            <person name="Song J.Y."/>
            <person name="Park Y.-I."/>
        </authorList>
    </citation>
    <scope>NUCLEOTIDE SEQUENCE [LARGE SCALE GENOMIC DNA]</scope>
    <source>
        <strain evidence="1">Z-M001</strain>
    </source>
</reference>
<dbReference type="RefSeq" id="WP_146296477.1">
    <property type="nucleotide sequence ID" value="NZ_CP042326.1"/>
</dbReference>
<sequence>MKRRQLLRYVGIGTLAAVGGTLLSPQSYQAQNSPQLEIEWLGHTAFLFKSDEHRVLVNPFRPMGCTAGYPAPEVNADLVMISSQLFDEGGGVANLPNDPRVLFESGSYQFQGMSIEGISMPHDREGGRRFGTNVAWKWEQAGLNILHLGGAAAPFETEERILMGRPDILILPVGGSPKAFTPELAKRAMERLRPRLVIPSHYLTEAADEDNCDLVGVEEFTDLLDGTPYQQVNGNQISLTANDLPEQTEIRVMNSEELLVSNN</sequence>
<dbReference type="Gene3D" id="3.60.15.10">
    <property type="entry name" value="Ribonuclease Z/Hydroxyacylglutathione hydrolase-like"/>
    <property type="match status" value="1"/>
</dbReference>
<dbReference type="InterPro" id="IPR036866">
    <property type="entry name" value="RibonucZ/Hydroxyglut_hydro"/>
</dbReference>
<gene>
    <name evidence="1" type="ORF">FRE64_12095</name>
</gene>
<organism evidence="1 2">
    <name type="scientific">Euhalothece natronophila Z-M001</name>
    <dbReference type="NCBI Taxonomy" id="522448"/>
    <lineage>
        <taxon>Bacteria</taxon>
        <taxon>Bacillati</taxon>
        <taxon>Cyanobacteriota</taxon>
        <taxon>Cyanophyceae</taxon>
        <taxon>Oscillatoriophycideae</taxon>
        <taxon>Chroococcales</taxon>
        <taxon>Halothecacae</taxon>
        <taxon>Halothece cluster</taxon>
        <taxon>Euhalothece</taxon>
    </lineage>
</organism>
<protein>
    <submittedName>
        <fullName evidence="1">MBL fold metallo-hydrolase</fullName>
    </submittedName>
</protein>
<proteinExistence type="predicted"/>
<dbReference type="GO" id="GO:0016787">
    <property type="term" value="F:hydrolase activity"/>
    <property type="evidence" value="ECO:0007669"/>
    <property type="project" value="UniProtKB-KW"/>
</dbReference>
<dbReference type="SUPFAM" id="SSF56281">
    <property type="entry name" value="Metallo-hydrolase/oxidoreductase"/>
    <property type="match status" value="1"/>
</dbReference>
<evidence type="ECO:0000313" key="2">
    <source>
        <dbReference type="Proteomes" id="UP000318453"/>
    </source>
</evidence>